<dbReference type="PATRIC" id="fig|429727.3.peg.1165"/>
<dbReference type="SUPFAM" id="SSF117281">
    <property type="entry name" value="Kelch motif"/>
    <property type="match status" value="1"/>
</dbReference>
<keyword evidence="2" id="KW-1185">Reference proteome</keyword>
<reference evidence="1 2" key="1">
    <citation type="submission" date="2015-03" db="EMBL/GenBank/DDBJ databases">
        <authorList>
            <person name="Hassan Y."/>
            <person name="Lepp D."/>
            <person name="Li X.-Z."/>
            <person name="Zhou T."/>
        </authorList>
    </citation>
    <scope>NUCLEOTIDE SEQUENCE [LARGE SCALE GENOMIC DNA]</scope>
    <source>
        <strain evidence="1 2">IPL18</strain>
    </source>
</reference>
<dbReference type="InterPro" id="IPR015915">
    <property type="entry name" value="Kelch-typ_b-propeller"/>
</dbReference>
<dbReference type="STRING" id="429727.VE26_05635"/>
<organism evidence="1 2">
    <name type="scientific">Devosia chinhatensis</name>
    <dbReference type="NCBI Taxonomy" id="429727"/>
    <lineage>
        <taxon>Bacteria</taxon>
        <taxon>Pseudomonadati</taxon>
        <taxon>Pseudomonadota</taxon>
        <taxon>Alphaproteobacteria</taxon>
        <taxon>Hyphomicrobiales</taxon>
        <taxon>Devosiaceae</taxon>
        <taxon>Devosia</taxon>
    </lineage>
</organism>
<sequence>MANAPWTPRHSAGWLVHDNKIWVIGGDANSGVYQRDVWSFDGTTWAEVVSEAEPLTVGRVLHQVFSHAGKMWIVGGQTLDEFAVSDPAGRADGPYYDDVWSSEDGSTWTFVSDGHGWSPRGSIIGNAVKDGYMWLVGGGAYDTDGNTRVYHHDVWRSADGVSWAQVTPDGGFLARQYNSVAVLNGDLVLIAGYDDENIADAWCSGDGIAWRQLATVPWVARHAASVCSYNGEIVMLGGPLDETTVWALS</sequence>
<comment type="caution">
    <text evidence="1">The sequence shown here is derived from an EMBL/GenBank/DDBJ whole genome shotgun (WGS) entry which is preliminary data.</text>
</comment>
<evidence type="ECO:0008006" key="3">
    <source>
        <dbReference type="Google" id="ProtNLM"/>
    </source>
</evidence>
<evidence type="ECO:0000313" key="2">
    <source>
        <dbReference type="Proteomes" id="UP000033649"/>
    </source>
</evidence>
<dbReference type="Gene3D" id="2.120.10.80">
    <property type="entry name" value="Kelch-type beta propeller"/>
    <property type="match status" value="1"/>
</dbReference>
<dbReference type="InterPro" id="IPR006652">
    <property type="entry name" value="Kelch_1"/>
</dbReference>
<dbReference type="EMBL" id="JZEY01000054">
    <property type="protein sequence ID" value="KKB09416.1"/>
    <property type="molecule type" value="Genomic_DNA"/>
</dbReference>
<protein>
    <recommendedName>
        <fullName evidence="3">Galactose oxidase</fullName>
    </recommendedName>
</protein>
<dbReference type="Proteomes" id="UP000033649">
    <property type="component" value="Unassembled WGS sequence"/>
</dbReference>
<gene>
    <name evidence="1" type="ORF">VE26_05635</name>
</gene>
<accession>A0A0F5FKN5</accession>
<dbReference type="AlphaFoldDB" id="A0A0F5FKN5"/>
<proteinExistence type="predicted"/>
<dbReference type="Pfam" id="PF01344">
    <property type="entry name" value="Kelch_1"/>
    <property type="match status" value="1"/>
</dbReference>
<name>A0A0F5FKN5_9HYPH</name>
<evidence type="ECO:0000313" key="1">
    <source>
        <dbReference type="EMBL" id="KKB09416.1"/>
    </source>
</evidence>